<dbReference type="NCBIfam" id="TIGR02869">
    <property type="entry name" value="spore_SleB"/>
    <property type="match status" value="1"/>
</dbReference>
<evidence type="ECO:0000256" key="3">
    <source>
        <dbReference type="ARBA" id="ARBA00022544"/>
    </source>
</evidence>
<dbReference type="Gene3D" id="6.20.240.60">
    <property type="match status" value="1"/>
</dbReference>
<dbReference type="Gene3D" id="1.10.101.10">
    <property type="entry name" value="PGBD-like superfamily/PGBD"/>
    <property type="match status" value="2"/>
</dbReference>
<evidence type="ECO:0000256" key="5">
    <source>
        <dbReference type="ARBA" id="ARBA00022801"/>
    </source>
</evidence>
<keyword evidence="7" id="KW-0961">Cell wall biogenesis/degradation</keyword>
<feature type="domain" description="Peptidoglycan binding-like" evidence="9">
    <location>
        <begin position="51"/>
        <end position="107"/>
    </location>
</feature>
<keyword evidence="12" id="KW-1185">Reference proteome</keyword>
<evidence type="ECO:0000256" key="7">
    <source>
        <dbReference type="ARBA" id="ARBA00023316"/>
    </source>
</evidence>
<gene>
    <name evidence="11" type="ORF">SAMN05444972_106190</name>
</gene>
<organism evidence="11 12">
    <name type="scientific">Marininema halotolerans</name>
    <dbReference type="NCBI Taxonomy" id="1155944"/>
    <lineage>
        <taxon>Bacteria</taxon>
        <taxon>Bacillati</taxon>
        <taxon>Bacillota</taxon>
        <taxon>Bacilli</taxon>
        <taxon>Bacillales</taxon>
        <taxon>Thermoactinomycetaceae</taxon>
        <taxon>Marininema</taxon>
    </lineage>
</organism>
<dbReference type="Pfam" id="PF01471">
    <property type="entry name" value="PG_binding_1"/>
    <property type="match status" value="2"/>
</dbReference>
<dbReference type="AlphaFoldDB" id="A0A1I6S6V8"/>
<dbReference type="GO" id="GO:0009847">
    <property type="term" value="P:spore germination"/>
    <property type="evidence" value="ECO:0007669"/>
    <property type="project" value="UniProtKB-UniRule"/>
</dbReference>
<dbReference type="GO" id="GO:0071555">
    <property type="term" value="P:cell wall organization"/>
    <property type="evidence" value="ECO:0007669"/>
    <property type="project" value="UniProtKB-KW"/>
</dbReference>
<dbReference type="InterPro" id="IPR002477">
    <property type="entry name" value="Peptidoglycan-bd-like"/>
</dbReference>
<evidence type="ECO:0000256" key="6">
    <source>
        <dbReference type="ARBA" id="ARBA00022969"/>
    </source>
</evidence>
<dbReference type="InterPro" id="IPR042047">
    <property type="entry name" value="SleB_dom1"/>
</dbReference>
<dbReference type="EMBL" id="FPAA01000006">
    <property type="protein sequence ID" value="SFS72729.1"/>
    <property type="molecule type" value="Genomic_DNA"/>
</dbReference>
<evidence type="ECO:0000313" key="12">
    <source>
        <dbReference type="Proteomes" id="UP000198660"/>
    </source>
</evidence>
<evidence type="ECO:0000256" key="4">
    <source>
        <dbReference type="ARBA" id="ARBA00022729"/>
    </source>
</evidence>
<dbReference type="Pfam" id="PF07486">
    <property type="entry name" value="Hydrolase_2"/>
    <property type="match status" value="1"/>
</dbReference>
<keyword evidence="4" id="KW-0732">Signal</keyword>
<dbReference type="GO" id="GO:0016787">
    <property type="term" value="F:hydrolase activity"/>
    <property type="evidence" value="ECO:0007669"/>
    <property type="project" value="UniProtKB-KW"/>
</dbReference>
<dbReference type="SUPFAM" id="SSF47090">
    <property type="entry name" value="PGBD-like"/>
    <property type="match status" value="2"/>
</dbReference>
<dbReference type="InterPro" id="IPR011105">
    <property type="entry name" value="Cell_wall_hydrolase_SleB"/>
</dbReference>
<evidence type="ECO:0000256" key="1">
    <source>
        <dbReference type="ARBA" id="ARBA00007010"/>
    </source>
</evidence>
<accession>A0A1I6S6V8</accession>
<sequence>MFKRKWLFLFTILILGTFMVPSFSYAKSIPIQPGKPAKASAMQGTLRMGSSGGEVSELQARLKYLGFYQGKIDGQFDWRTHRALRAFQNQFRVAVDGVYGFKTKKLLREATKGWAPGVENRIYHKGDRGGYVYELQGRLKYLDYYRGKVDGKFGAQTDRAVKDFQYRFGMKVDGEVGARTKLKLWRATRGYTTAKKGATAQPSKMTEVKPMKDVPASNNGLSPQDIDLIAKAVTGEARGEPYSGQVAVAAVILNRLDSNQFPDSPSSIIYEPLAFTAVADGQINMAPASSCKRAVYDALNGWDPSNGALYYFNPETATSEWIWGRPQIKKIGKHIFMR</sequence>
<evidence type="ECO:0000313" key="11">
    <source>
        <dbReference type="EMBL" id="SFS72729.1"/>
    </source>
</evidence>
<comment type="similarity">
    <text evidence="1">Belongs to the SleB family.</text>
</comment>
<dbReference type="InterPro" id="IPR014224">
    <property type="entry name" value="Spore_cortex_SleB"/>
</dbReference>
<evidence type="ECO:0000259" key="10">
    <source>
        <dbReference type="Pfam" id="PF07486"/>
    </source>
</evidence>
<dbReference type="FunFam" id="6.20.240.60:FF:000001">
    <property type="entry name" value="Spore cortex-lytic enzyme"/>
    <property type="match status" value="1"/>
</dbReference>
<keyword evidence="6" id="KW-0749">Sporulation</keyword>
<dbReference type="RefSeq" id="WP_245838734.1">
    <property type="nucleotide sequence ID" value="NZ_FPAA01000006.1"/>
</dbReference>
<evidence type="ECO:0000256" key="8">
    <source>
        <dbReference type="NCBIfam" id="TIGR02869"/>
    </source>
</evidence>
<evidence type="ECO:0000259" key="9">
    <source>
        <dbReference type="Pfam" id="PF01471"/>
    </source>
</evidence>
<name>A0A1I6S6V8_9BACL</name>
<dbReference type="Proteomes" id="UP000198660">
    <property type="component" value="Unassembled WGS sequence"/>
</dbReference>
<proteinExistence type="inferred from homology"/>
<keyword evidence="3" id="KW-0309">Germination</keyword>
<dbReference type="InterPro" id="IPR036365">
    <property type="entry name" value="PGBD-like_sf"/>
</dbReference>
<dbReference type="InterPro" id="IPR036366">
    <property type="entry name" value="PGBDSf"/>
</dbReference>
<evidence type="ECO:0000256" key="2">
    <source>
        <dbReference type="ARBA" id="ARBA00018364"/>
    </source>
</evidence>
<dbReference type="GO" id="GO:0030435">
    <property type="term" value="P:sporulation resulting in formation of a cellular spore"/>
    <property type="evidence" value="ECO:0007669"/>
    <property type="project" value="UniProtKB-KW"/>
</dbReference>
<dbReference type="Gene3D" id="1.10.10.2520">
    <property type="entry name" value="Cell wall hydrolase SleB, domain 1"/>
    <property type="match status" value="1"/>
</dbReference>
<protein>
    <recommendedName>
        <fullName evidence="2 8">Spore cortex-lytic enzyme</fullName>
    </recommendedName>
</protein>
<feature type="domain" description="Cell wall hydrolase SleB" evidence="10">
    <location>
        <begin position="239"/>
        <end position="337"/>
    </location>
</feature>
<feature type="domain" description="Peptidoglycan binding-like" evidence="9">
    <location>
        <begin position="129"/>
        <end position="181"/>
    </location>
</feature>
<keyword evidence="5" id="KW-0378">Hydrolase</keyword>
<reference evidence="12" key="1">
    <citation type="submission" date="2016-10" db="EMBL/GenBank/DDBJ databases">
        <authorList>
            <person name="Varghese N."/>
            <person name="Submissions S."/>
        </authorList>
    </citation>
    <scope>NUCLEOTIDE SEQUENCE [LARGE SCALE GENOMIC DNA]</scope>
    <source>
        <strain evidence="12">DSM 45789</strain>
    </source>
</reference>